<feature type="compositionally biased region" description="Low complexity" evidence="1">
    <location>
        <begin position="107"/>
        <end position="117"/>
    </location>
</feature>
<evidence type="ECO:0000313" key="2">
    <source>
        <dbReference type="EMBL" id="GFG31954.1"/>
    </source>
</evidence>
<sequence length="418" mass="44782">MIIHKEKSAPTLTRCVGQSRFTKNCSNDISTSGKGSPAGNSKSLTKAATIPGRNGTTRSPPAPRVGYKRGSIGAQEGMKTSLSNQSLQSNDSGKTVLKQGTVQPQRSNSNSSLNSVASGGGTSSKRTAGTRKEVTSKIASLWKRVEESKSKQKAAKKDTRVWITATHVENGSDGNIMSNDILSASRLVRSSTFEGLPSMSANNDEVDQDTRIRRETDKANKTKTEITCLRHPRKCESTGSCSSEDFTDVVASQESSNVPRQIAQVAGMVIVQPAGKGLAASGCCLSKDRDEAPSQQVVLRRQHQGSENKGPDSETPKRLSRLGSFIRIDSPEEEVVGSRDSKSVSRTPASAIVQPFNYVPPTATAGSYIPTPVTFTAKRSESYLGGLGHMEQVKCDQAEVIDEHVSEFNTVSMRVTTV</sequence>
<feature type="region of interest" description="Disordered" evidence="1">
    <location>
        <begin position="299"/>
        <end position="319"/>
    </location>
</feature>
<dbReference type="EMBL" id="BLKM01000343">
    <property type="protein sequence ID" value="GFG31954.1"/>
    <property type="molecule type" value="Genomic_DNA"/>
</dbReference>
<evidence type="ECO:0000256" key="1">
    <source>
        <dbReference type="SAM" id="MobiDB-lite"/>
    </source>
</evidence>
<feature type="compositionally biased region" description="Basic and acidic residues" evidence="1">
    <location>
        <begin position="304"/>
        <end position="317"/>
    </location>
</feature>
<feature type="region of interest" description="Disordered" evidence="1">
    <location>
        <begin position="22"/>
        <end position="134"/>
    </location>
</feature>
<name>A0A6L2PHQ0_COPFO</name>
<feature type="compositionally biased region" description="Low complexity" evidence="1">
    <location>
        <begin position="81"/>
        <end position="90"/>
    </location>
</feature>
<reference evidence="3" key="1">
    <citation type="submission" date="2020-01" db="EMBL/GenBank/DDBJ databases">
        <title>Draft genome sequence of the Termite Coptotermes fromosanus.</title>
        <authorList>
            <person name="Itakura S."/>
            <person name="Yosikawa Y."/>
            <person name="Umezawa K."/>
        </authorList>
    </citation>
    <scope>NUCLEOTIDE SEQUENCE [LARGE SCALE GENOMIC DNA]</scope>
</reference>
<organism evidence="2 3">
    <name type="scientific">Coptotermes formosanus</name>
    <name type="common">Formosan subterranean termite</name>
    <dbReference type="NCBI Taxonomy" id="36987"/>
    <lineage>
        <taxon>Eukaryota</taxon>
        <taxon>Metazoa</taxon>
        <taxon>Ecdysozoa</taxon>
        <taxon>Arthropoda</taxon>
        <taxon>Hexapoda</taxon>
        <taxon>Insecta</taxon>
        <taxon>Pterygota</taxon>
        <taxon>Neoptera</taxon>
        <taxon>Polyneoptera</taxon>
        <taxon>Dictyoptera</taxon>
        <taxon>Blattodea</taxon>
        <taxon>Blattoidea</taxon>
        <taxon>Termitoidae</taxon>
        <taxon>Rhinotermitidae</taxon>
        <taxon>Coptotermes</taxon>
    </lineage>
</organism>
<evidence type="ECO:0000313" key="3">
    <source>
        <dbReference type="Proteomes" id="UP000502823"/>
    </source>
</evidence>
<gene>
    <name evidence="2" type="ORF">Cfor_01865</name>
</gene>
<protein>
    <submittedName>
        <fullName evidence="2">Uncharacterized protein</fullName>
    </submittedName>
</protein>
<proteinExistence type="predicted"/>
<feature type="compositionally biased region" description="Polar residues" evidence="1">
    <location>
        <begin position="22"/>
        <end position="46"/>
    </location>
</feature>
<comment type="caution">
    <text evidence="2">The sequence shown here is derived from an EMBL/GenBank/DDBJ whole genome shotgun (WGS) entry which is preliminary data.</text>
</comment>
<keyword evidence="3" id="KW-1185">Reference proteome</keyword>
<accession>A0A6L2PHQ0</accession>
<dbReference type="InParanoid" id="A0A6L2PHQ0"/>
<dbReference type="AlphaFoldDB" id="A0A6L2PHQ0"/>
<dbReference type="Proteomes" id="UP000502823">
    <property type="component" value="Unassembled WGS sequence"/>
</dbReference>